<dbReference type="AlphaFoldDB" id="A0A0K2T2U5"/>
<reference evidence="1" key="1">
    <citation type="submission" date="2014-05" db="EMBL/GenBank/DDBJ databases">
        <authorList>
            <person name="Chronopoulou M."/>
        </authorList>
    </citation>
    <scope>NUCLEOTIDE SEQUENCE</scope>
    <source>
        <tissue evidence="1">Whole organism</tissue>
    </source>
</reference>
<dbReference type="EMBL" id="HACA01002789">
    <property type="protein sequence ID" value="CDW20150.1"/>
    <property type="molecule type" value="Transcribed_RNA"/>
</dbReference>
<evidence type="ECO:0000313" key="1">
    <source>
        <dbReference type="EMBL" id="CDW20150.1"/>
    </source>
</evidence>
<organism evidence="1">
    <name type="scientific">Lepeophtheirus salmonis</name>
    <name type="common">Salmon louse</name>
    <name type="synonym">Caligus salmonis</name>
    <dbReference type="NCBI Taxonomy" id="72036"/>
    <lineage>
        <taxon>Eukaryota</taxon>
        <taxon>Metazoa</taxon>
        <taxon>Ecdysozoa</taxon>
        <taxon>Arthropoda</taxon>
        <taxon>Crustacea</taxon>
        <taxon>Multicrustacea</taxon>
        <taxon>Hexanauplia</taxon>
        <taxon>Copepoda</taxon>
        <taxon>Siphonostomatoida</taxon>
        <taxon>Caligidae</taxon>
        <taxon>Lepeophtheirus</taxon>
    </lineage>
</organism>
<protein>
    <submittedName>
        <fullName evidence="1">Uncharacterized protein</fullName>
    </submittedName>
</protein>
<name>A0A0K2T2U5_LEPSM</name>
<accession>A0A0K2T2U5</accession>
<sequence length="25" mass="3223">MQSKYHMSQVVRYNYEWFHSGDEHY</sequence>
<proteinExistence type="predicted"/>